<dbReference type="EMBL" id="JAIRBM010000002">
    <property type="protein sequence ID" value="MBZ6075513.1"/>
    <property type="molecule type" value="Genomic_DNA"/>
</dbReference>
<organism evidence="3 4">
    <name type="scientific">Microvirga puerhi</name>
    <dbReference type="NCBI Taxonomy" id="2876078"/>
    <lineage>
        <taxon>Bacteria</taxon>
        <taxon>Pseudomonadati</taxon>
        <taxon>Pseudomonadota</taxon>
        <taxon>Alphaproteobacteria</taxon>
        <taxon>Hyphomicrobiales</taxon>
        <taxon>Methylobacteriaceae</taxon>
        <taxon>Microvirga</taxon>
    </lineage>
</organism>
<dbReference type="Proteomes" id="UP000704176">
    <property type="component" value="Unassembled WGS sequence"/>
</dbReference>
<comment type="caution">
    <text evidence="3">The sequence shown here is derived from an EMBL/GenBank/DDBJ whole genome shotgun (WGS) entry which is preliminary data.</text>
</comment>
<keyword evidence="4" id="KW-1185">Reference proteome</keyword>
<dbReference type="Pfam" id="PF13628">
    <property type="entry name" value="DUF4142"/>
    <property type="match status" value="1"/>
</dbReference>
<accession>A0ABS7VJ27</accession>
<sequence length="169" mass="18233">MTHGLVKAGLVVIVSLSSWGAWARETPSHQFITKAIQGNLAEISLGQLAQERGGTDGVKSFGQMLVQDHSAAKDQATAAATSAQVTPPTEPSRAQKSEHDRLSKLSGDAFDRQFIAHMVTDHKKDIAEYQKEAKRSDGAISDYAKGALPTLQKHLDTAQSLEKQEKAAR</sequence>
<gene>
    <name evidence="3" type="ORF">K9B37_04285</name>
</gene>
<dbReference type="InterPro" id="IPR025419">
    <property type="entry name" value="DUF4142"/>
</dbReference>
<dbReference type="PANTHER" id="PTHR38593:SF1">
    <property type="entry name" value="BLR2558 PROTEIN"/>
    <property type="match status" value="1"/>
</dbReference>
<evidence type="ECO:0000313" key="3">
    <source>
        <dbReference type="EMBL" id="MBZ6075513.1"/>
    </source>
</evidence>
<dbReference type="RefSeq" id="WP_224311544.1">
    <property type="nucleotide sequence ID" value="NZ_JAIRBM010000002.1"/>
</dbReference>
<feature type="region of interest" description="Disordered" evidence="1">
    <location>
        <begin position="69"/>
        <end position="103"/>
    </location>
</feature>
<dbReference type="PANTHER" id="PTHR38593">
    <property type="entry name" value="BLR2558 PROTEIN"/>
    <property type="match status" value="1"/>
</dbReference>
<evidence type="ECO:0000259" key="2">
    <source>
        <dbReference type="Pfam" id="PF13628"/>
    </source>
</evidence>
<reference evidence="3 4" key="1">
    <citation type="submission" date="2021-09" db="EMBL/GenBank/DDBJ databases">
        <title>The complete genome sequence of a new microorganism.</title>
        <authorList>
            <person name="Zi Z."/>
        </authorList>
    </citation>
    <scope>NUCLEOTIDE SEQUENCE [LARGE SCALE GENOMIC DNA]</scope>
    <source>
        <strain evidence="3 4">WGZ8</strain>
    </source>
</reference>
<evidence type="ECO:0000256" key="1">
    <source>
        <dbReference type="SAM" id="MobiDB-lite"/>
    </source>
</evidence>
<feature type="compositionally biased region" description="Low complexity" evidence="1">
    <location>
        <begin position="73"/>
        <end position="84"/>
    </location>
</feature>
<dbReference type="Gene3D" id="1.20.1260.10">
    <property type="match status" value="1"/>
</dbReference>
<proteinExistence type="predicted"/>
<evidence type="ECO:0000313" key="4">
    <source>
        <dbReference type="Proteomes" id="UP000704176"/>
    </source>
</evidence>
<protein>
    <submittedName>
        <fullName evidence="3">DUF4142 domain-containing protein</fullName>
    </submittedName>
</protein>
<name>A0ABS7VJ27_9HYPH</name>
<feature type="domain" description="DUF4142" evidence="2">
    <location>
        <begin position="29"/>
        <end position="161"/>
    </location>
</feature>
<feature type="compositionally biased region" description="Basic and acidic residues" evidence="1">
    <location>
        <begin position="93"/>
        <end position="103"/>
    </location>
</feature>
<dbReference type="InterPro" id="IPR012347">
    <property type="entry name" value="Ferritin-like"/>
</dbReference>